<dbReference type="GO" id="GO:0003899">
    <property type="term" value="F:DNA-directed RNA polymerase activity"/>
    <property type="evidence" value="ECO:0007669"/>
    <property type="project" value="UniProtKB-EC"/>
</dbReference>
<evidence type="ECO:0000256" key="2">
    <source>
        <dbReference type="ARBA" id="ARBA00012418"/>
    </source>
</evidence>
<dbReference type="InterPro" id="IPR043502">
    <property type="entry name" value="DNA/RNA_pol_sf"/>
</dbReference>
<keyword evidence="6" id="KW-0804">Transcription</keyword>
<dbReference type="PANTHER" id="PTHR10102:SF0">
    <property type="entry name" value="DNA-DIRECTED RNA POLYMERASE, MITOCHONDRIAL"/>
    <property type="match status" value="1"/>
</dbReference>
<sequence length="683" mass="78211">MKVCLDVLGKDNTPQVADLTIPIGKAIETELRLNFYIATDKDLYENVEKFFHSATGTRQKATVFRLRFKREGIEWETWPRESTHKVGAWALNSFISETGWLVKETIQVGKLKRRTVMRYSQEFLGLKGAILERANELAFCAWPMVCPPNDWTVDERGGYLTEEIRKSSPLVRRKGSLQGCKQGELPIQMLNNLQHVAYRLNLPVLDVANYCFENFITVGKFRRETVLPPPNKPDGEPTKEELKAYKRQRREIEDLNAQLEQKNYRTTEAIYVANKYADEEKFWIAWSFDYRSRIYPLVTSLSPQGTEFDKSLLYFYEEGPINEYWLAFQVATTYGKDKATMEDRIQWVHDNTELISLVATDPVGNLSYWRDVEEPWSFLASCMEYYSCCIAKTKTTSGLPCGIDATQSGIQHLSAMTLDAKAASLVNVLPTAEPADGYRTVAEASHKYIEDKTLHPFIDRKTAKRCTMCLPYGLRNHSARNYIRTALREKEGFDLSVPGRLTEITKAIYSSAIPEVFPGPVEVMKWLQQCAKTIMETQDSIQWTTPSGFVVLQDYRKSLNKRIQTRLMGSSVDCSIGNGWGDPDIKGHVKGLAPNVVHSFDAALIQLTFAEWEPPFTVIHDCVLGRSCDMDQMAKDIRMHFVEMYKRPVLEEWAEEVGVDLPDSIMKRSLDIEQVNDSLYFFC</sequence>
<dbReference type="InterPro" id="IPR002092">
    <property type="entry name" value="DNA-dir_Rpol_phage-type"/>
</dbReference>
<protein>
    <recommendedName>
        <fullName evidence="2">DNA-directed RNA polymerase</fullName>
        <ecNumber evidence="2">2.7.7.6</ecNumber>
    </recommendedName>
</protein>
<dbReference type="Gene3D" id="1.10.150.20">
    <property type="entry name" value="5' to 3' exonuclease, C-terminal subdomain"/>
    <property type="match status" value="1"/>
</dbReference>
<evidence type="ECO:0000256" key="1">
    <source>
        <dbReference type="ARBA" id="ARBA00009493"/>
    </source>
</evidence>
<keyword evidence="11" id="KW-1185">Reference proteome</keyword>
<dbReference type="Pfam" id="PF00940">
    <property type="entry name" value="RNA_pol"/>
    <property type="match status" value="1"/>
</dbReference>
<dbReference type="GeneID" id="15013316"/>
<dbReference type="OrthoDB" id="309at10239"/>
<dbReference type="InterPro" id="IPR024075">
    <property type="entry name" value="DNA-dir_RNA_pol_helix_hairp_sf"/>
</dbReference>
<dbReference type="EMBL" id="HQ316584">
    <property type="protein sequence ID" value="AGG54508.1"/>
    <property type="molecule type" value="Genomic_DNA"/>
</dbReference>
<dbReference type="EC" id="2.7.7.6" evidence="2"/>
<evidence type="ECO:0000256" key="4">
    <source>
        <dbReference type="ARBA" id="ARBA00022679"/>
    </source>
</evidence>
<comment type="similarity">
    <text evidence="1">Belongs to the phage and mitochondrial RNA polymerase family.</text>
</comment>
<evidence type="ECO:0000256" key="5">
    <source>
        <dbReference type="ARBA" id="ARBA00022695"/>
    </source>
</evidence>
<organism evidence="10 11">
    <name type="scientific">Cyanophage SS120-1</name>
    <dbReference type="NCBI Taxonomy" id="616674"/>
    <lineage>
        <taxon>Viruses</taxon>
        <taxon>Duplodnaviria</taxon>
        <taxon>Heunggongvirae</taxon>
        <taxon>Uroviricota</taxon>
        <taxon>Caudoviricetes</taxon>
        <taxon>Autographivirales</taxon>
        <taxon>Banchanvirus</taxon>
        <taxon>Banchanvirus SS1201</taxon>
    </lineage>
</organism>
<evidence type="ECO:0000313" key="10">
    <source>
        <dbReference type="EMBL" id="AGG54508.1"/>
    </source>
</evidence>
<dbReference type="PANTHER" id="PTHR10102">
    <property type="entry name" value="DNA-DIRECTED RNA POLYMERASE, MITOCHONDRIAL"/>
    <property type="match status" value="1"/>
</dbReference>
<evidence type="ECO:0000256" key="8">
    <source>
        <dbReference type="SAM" id="Coils"/>
    </source>
</evidence>
<evidence type="ECO:0000313" key="11">
    <source>
        <dbReference type="Proteomes" id="UP000202740"/>
    </source>
</evidence>
<dbReference type="KEGG" id="vg:15013316"/>
<dbReference type="Proteomes" id="UP000202740">
    <property type="component" value="Segment"/>
</dbReference>
<feature type="coiled-coil region" evidence="8">
    <location>
        <begin position="238"/>
        <end position="265"/>
    </location>
</feature>
<dbReference type="RefSeq" id="YP_007676852.1">
    <property type="nucleotide sequence ID" value="NC_020872.1"/>
</dbReference>
<keyword evidence="5" id="KW-0548">Nucleotidyltransferase</keyword>
<evidence type="ECO:0000256" key="6">
    <source>
        <dbReference type="ARBA" id="ARBA00023163"/>
    </source>
</evidence>
<dbReference type="InterPro" id="IPR037159">
    <property type="entry name" value="RNA_POL_N_sf"/>
</dbReference>
<dbReference type="Gene3D" id="1.10.1320.10">
    <property type="entry name" value="DNA-directed RNA polymerase, N-terminal domain"/>
    <property type="match status" value="1"/>
</dbReference>
<evidence type="ECO:0000256" key="3">
    <source>
        <dbReference type="ARBA" id="ARBA00022478"/>
    </source>
</evidence>
<dbReference type="InterPro" id="IPR046950">
    <property type="entry name" value="DNA-dir_Rpol_C_phage-type"/>
</dbReference>
<reference evidence="10 11" key="1">
    <citation type="submission" date="2010-03" db="EMBL/GenBank/DDBJ databases">
        <title>The Genome Sequence of Cyanophage P-SSP9.</title>
        <authorList>
            <consortium name="The Broad Institute Genome Sequencing Platform"/>
            <person name="Henn M.R."/>
            <person name="Sullivan M.S."/>
            <person name="Osburne M.S."/>
            <person name="Levin J."/>
            <person name="Malboeuf C."/>
            <person name="Casali M."/>
            <person name="Russ C."/>
            <person name="Lennon N."/>
            <person name="Erlich R."/>
            <person name="Young S.K."/>
            <person name="Koehrsen M."/>
            <person name="Yandava C."/>
            <person name="Zeng Q."/>
            <person name="Alvarado L."/>
            <person name="Anderson S."/>
            <person name="Berlin A."/>
            <person name="Borenstein D."/>
            <person name="Chen Z."/>
            <person name="Engels R."/>
            <person name="Freedman E."/>
            <person name="Gellesch M."/>
            <person name="Goldberg J."/>
            <person name="Green L."/>
            <person name="Griggs A."/>
            <person name="Gujja S."/>
            <person name="Heiman D."/>
            <person name="Hepburn T."/>
            <person name="Howarth C."/>
            <person name="Jen D."/>
            <person name="Larson L."/>
            <person name="Lewis B."/>
            <person name="Mehta T."/>
            <person name="Park D."/>
            <person name="Pearson M."/>
            <person name="Roberts A."/>
            <person name="Ryan E."/>
            <person name="Saif S."/>
            <person name="Shea T."/>
            <person name="Shenoy N."/>
            <person name="Sisk P."/>
            <person name="Stolte C."/>
            <person name="Sykes S."/>
            <person name="Walk T."/>
            <person name="White J."/>
            <person name="Yu Q."/>
            <person name="Coleman M.L."/>
            <person name="Huang K.H."/>
            <person name="Weigele P.R."/>
            <person name="DeFrancesco A.S."/>
            <person name="Kern S.E."/>
            <person name="Thompson L.R."/>
            <person name="Fu R."/>
            <person name="Hombeck B."/>
            <person name="Chisholm S.W."/>
            <person name="Haas B."/>
            <person name="Nusbaum C."/>
            <person name="Galagan J."/>
            <person name="Birren B."/>
        </authorList>
    </citation>
    <scope>NUCLEOTIDE SEQUENCE [LARGE SCALE GENOMIC DNA]</scope>
    <source>
        <strain evidence="10 11">P-SSP9</strain>
    </source>
</reference>
<dbReference type="Gene3D" id="1.10.287.260">
    <property type="match status" value="1"/>
</dbReference>
<keyword evidence="3" id="KW-0240">DNA-directed RNA polymerase</keyword>
<accession>M1U3A0</accession>
<dbReference type="Gene3D" id="1.10.287.280">
    <property type="match status" value="1"/>
</dbReference>
<comment type="catalytic activity">
    <reaction evidence="7">
        <text>RNA(n) + a ribonucleoside 5'-triphosphate = RNA(n+1) + diphosphate</text>
        <dbReference type="Rhea" id="RHEA:21248"/>
        <dbReference type="Rhea" id="RHEA-COMP:14527"/>
        <dbReference type="Rhea" id="RHEA-COMP:17342"/>
        <dbReference type="ChEBI" id="CHEBI:33019"/>
        <dbReference type="ChEBI" id="CHEBI:61557"/>
        <dbReference type="ChEBI" id="CHEBI:140395"/>
        <dbReference type="EC" id="2.7.7.6"/>
    </reaction>
</comment>
<dbReference type="GO" id="GO:0000428">
    <property type="term" value="C:DNA-directed RNA polymerase complex"/>
    <property type="evidence" value="ECO:0007669"/>
    <property type="project" value="UniProtKB-KW"/>
</dbReference>
<evidence type="ECO:0000256" key="7">
    <source>
        <dbReference type="ARBA" id="ARBA00048552"/>
    </source>
</evidence>
<dbReference type="GO" id="GO:0003677">
    <property type="term" value="F:DNA binding"/>
    <property type="evidence" value="ECO:0007669"/>
    <property type="project" value="InterPro"/>
</dbReference>
<keyword evidence="8" id="KW-0175">Coiled coil</keyword>
<proteinExistence type="inferred from homology"/>
<evidence type="ECO:0000259" key="9">
    <source>
        <dbReference type="Pfam" id="PF00940"/>
    </source>
</evidence>
<feature type="domain" description="DNA-directed RNA polymerase C-terminal" evidence="9">
    <location>
        <begin position="322"/>
        <end position="670"/>
    </location>
</feature>
<gene>
    <name evidence="10" type="ORF">CYYG_00006</name>
</gene>
<dbReference type="GO" id="GO:0006351">
    <property type="term" value="P:DNA-templated transcription"/>
    <property type="evidence" value="ECO:0007669"/>
    <property type="project" value="InterPro"/>
</dbReference>
<keyword evidence="4" id="KW-0808">Transferase</keyword>
<name>M1U3A0_9CAUD</name>
<dbReference type="SUPFAM" id="SSF56672">
    <property type="entry name" value="DNA/RNA polymerases"/>
    <property type="match status" value="1"/>
</dbReference>